<proteinExistence type="predicted"/>
<protein>
    <submittedName>
        <fullName evidence="1">Uncharacterized protein</fullName>
    </submittedName>
</protein>
<dbReference type="Proteomes" id="UP001429564">
    <property type="component" value="Unassembled WGS sequence"/>
</dbReference>
<accession>A0ABX0W9W8</accession>
<organism evidence="1 2">
    <name type="scientific">Parasedimentitalea denitrificans</name>
    <dbReference type="NCBI Taxonomy" id="2211118"/>
    <lineage>
        <taxon>Bacteria</taxon>
        <taxon>Pseudomonadati</taxon>
        <taxon>Pseudomonadota</taxon>
        <taxon>Alphaproteobacteria</taxon>
        <taxon>Rhodobacterales</taxon>
        <taxon>Paracoccaceae</taxon>
        <taxon>Parasedimentitalea</taxon>
    </lineage>
</organism>
<gene>
    <name evidence="1" type="ORF">DL239_14705</name>
</gene>
<evidence type="ECO:0000313" key="2">
    <source>
        <dbReference type="Proteomes" id="UP001429564"/>
    </source>
</evidence>
<reference evidence="1 2" key="1">
    <citation type="submission" date="2018-05" db="EMBL/GenBank/DDBJ databases">
        <authorList>
            <person name="Zhang Y.-J."/>
        </authorList>
    </citation>
    <scope>NUCLEOTIDE SEQUENCE [LARGE SCALE GENOMIC DNA]</scope>
    <source>
        <strain evidence="1 2">CY04</strain>
    </source>
</reference>
<comment type="caution">
    <text evidence="1">The sequence shown here is derived from an EMBL/GenBank/DDBJ whole genome shotgun (WGS) entry which is preliminary data.</text>
</comment>
<keyword evidence="2" id="KW-1185">Reference proteome</keyword>
<evidence type="ECO:0000313" key="1">
    <source>
        <dbReference type="EMBL" id="NIZ62226.1"/>
    </source>
</evidence>
<dbReference type="EMBL" id="QHLQ01000015">
    <property type="protein sequence ID" value="NIZ62226.1"/>
    <property type="molecule type" value="Genomic_DNA"/>
</dbReference>
<name>A0ABX0W9W8_9RHOB</name>
<sequence>MISRGRSEPRFEKRAVNMSDLIWLTGVQMSRLDPYFANSHDKFCVEGKRVLSLWTQKLCRRTLSAIQTDI</sequence>